<keyword evidence="2 6" id="KW-0378">Hydrolase</keyword>
<keyword evidence="3 6" id="KW-0347">Helicase</keyword>
<dbReference type="InterPro" id="IPR000629">
    <property type="entry name" value="RNA-helicase_DEAD-box_CS"/>
</dbReference>
<reference evidence="10 12" key="1">
    <citation type="submission" date="2015-10" db="EMBL/GenBank/DDBJ databases">
        <title>Draft genome of Bosea thiooxidans.</title>
        <authorList>
            <person name="Wang X."/>
        </authorList>
    </citation>
    <scope>NUCLEOTIDE SEQUENCE [LARGE SCALE GENOMIC DNA]</scope>
    <source>
        <strain evidence="10 12">CGMCC 9174</strain>
    </source>
</reference>
<evidence type="ECO:0000313" key="10">
    <source>
        <dbReference type="EMBL" id="KQK29722.1"/>
    </source>
</evidence>
<dbReference type="CDD" id="cd18787">
    <property type="entry name" value="SF2_C_DEAD"/>
    <property type="match status" value="1"/>
</dbReference>
<evidence type="ECO:0000313" key="12">
    <source>
        <dbReference type="Proteomes" id="UP000051562"/>
    </source>
</evidence>
<feature type="domain" description="Helicase ATP-binding" evidence="8">
    <location>
        <begin position="30"/>
        <end position="206"/>
    </location>
</feature>
<dbReference type="InterPro" id="IPR044742">
    <property type="entry name" value="DEAD/DEAH_RhlB"/>
</dbReference>
<keyword evidence="1 6" id="KW-0547">Nucleotide-binding</keyword>
<feature type="compositionally biased region" description="Basic and acidic residues" evidence="7">
    <location>
        <begin position="585"/>
        <end position="631"/>
    </location>
</feature>
<dbReference type="EMBL" id="FUYX01000001">
    <property type="protein sequence ID" value="SKB35030.1"/>
    <property type="molecule type" value="Genomic_DNA"/>
</dbReference>
<evidence type="ECO:0000259" key="8">
    <source>
        <dbReference type="PROSITE" id="PS51192"/>
    </source>
</evidence>
<comment type="similarity">
    <text evidence="5 6">Belongs to the DEAD box helicase family.</text>
</comment>
<dbReference type="GO" id="GO:0003676">
    <property type="term" value="F:nucleic acid binding"/>
    <property type="evidence" value="ECO:0007669"/>
    <property type="project" value="InterPro"/>
</dbReference>
<gene>
    <name evidence="10" type="ORF">ARD30_05045</name>
    <name evidence="11" type="ORF">SAMN05660750_00254</name>
</gene>
<dbReference type="SMART" id="SM00490">
    <property type="entry name" value="HELICc"/>
    <property type="match status" value="1"/>
</dbReference>
<dbReference type="Gene3D" id="3.30.70.330">
    <property type="match status" value="1"/>
</dbReference>
<dbReference type="InterPro" id="IPR014001">
    <property type="entry name" value="Helicase_ATP-bd"/>
</dbReference>
<dbReference type="CDD" id="cd00268">
    <property type="entry name" value="DEADc"/>
    <property type="match status" value="1"/>
</dbReference>
<dbReference type="GO" id="GO:0016787">
    <property type="term" value="F:hydrolase activity"/>
    <property type="evidence" value="ECO:0007669"/>
    <property type="project" value="UniProtKB-KW"/>
</dbReference>
<dbReference type="Gene3D" id="3.40.50.300">
    <property type="entry name" value="P-loop containing nucleotide triphosphate hydrolases"/>
    <property type="match status" value="2"/>
</dbReference>
<dbReference type="SMART" id="SM00487">
    <property type="entry name" value="DEXDc"/>
    <property type="match status" value="1"/>
</dbReference>
<keyword evidence="4 6" id="KW-0067">ATP-binding</keyword>
<evidence type="ECO:0000313" key="11">
    <source>
        <dbReference type="EMBL" id="SKB35030.1"/>
    </source>
</evidence>
<accession>A0A0Q3SWP4</accession>
<evidence type="ECO:0000256" key="2">
    <source>
        <dbReference type="ARBA" id="ARBA00022801"/>
    </source>
</evidence>
<dbReference type="PROSITE" id="PS51194">
    <property type="entry name" value="HELICASE_CTER"/>
    <property type="match status" value="1"/>
</dbReference>
<evidence type="ECO:0000313" key="13">
    <source>
        <dbReference type="Proteomes" id="UP000190130"/>
    </source>
</evidence>
<dbReference type="PANTHER" id="PTHR47959:SF1">
    <property type="entry name" value="ATP-DEPENDENT RNA HELICASE DBPA"/>
    <property type="match status" value="1"/>
</dbReference>
<dbReference type="CDD" id="cd12252">
    <property type="entry name" value="RRM_DbpA"/>
    <property type="match status" value="1"/>
</dbReference>
<dbReference type="STRING" id="53254.SAMN05660750_00254"/>
<reference evidence="11 13" key="2">
    <citation type="submission" date="2017-02" db="EMBL/GenBank/DDBJ databases">
        <authorList>
            <person name="Peterson S.W."/>
        </authorList>
    </citation>
    <scope>NUCLEOTIDE SEQUENCE [LARGE SCALE GENOMIC DNA]</scope>
    <source>
        <strain evidence="11 13">DSM 9653</strain>
    </source>
</reference>
<organism evidence="10 12">
    <name type="scientific">Bosea thiooxidans</name>
    <dbReference type="NCBI Taxonomy" id="53254"/>
    <lineage>
        <taxon>Bacteria</taxon>
        <taxon>Pseudomonadati</taxon>
        <taxon>Pseudomonadota</taxon>
        <taxon>Alphaproteobacteria</taxon>
        <taxon>Hyphomicrobiales</taxon>
        <taxon>Boseaceae</taxon>
        <taxon>Bosea</taxon>
    </lineage>
</organism>
<dbReference type="Pfam" id="PF00270">
    <property type="entry name" value="DEAD"/>
    <property type="match status" value="1"/>
</dbReference>
<evidence type="ECO:0000256" key="1">
    <source>
        <dbReference type="ARBA" id="ARBA00022741"/>
    </source>
</evidence>
<dbReference type="PROSITE" id="PS51192">
    <property type="entry name" value="HELICASE_ATP_BIND_1"/>
    <property type="match status" value="1"/>
</dbReference>
<dbReference type="Pfam" id="PF00271">
    <property type="entry name" value="Helicase_C"/>
    <property type="match status" value="1"/>
</dbReference>
<dbReference type="EMBL" id="LMAR01000045">
    <property type="protein sequence ID" value="KQK29722.1"/>
    <property type="molecule type" value="Genomic_DNA"/>
</dbReference>
<dbReference type="Proteomes" id="UP000190130">
    <property type="component" value="Unassembled WGS sequence"/>
</dbReference>
<dbReference type="InterPro" id="IPR005580">
    <property type="entry name" value="DbpA/CsdA_RNA-bd_dom"/>
</dbReference>
<feature type="region of interest" description="Disordered" evidence="7">
    <location>
        <begin position="552"/>
        <end position="671"/>
    </location>
</feature>
<name>A0A0Q3SWP4_9HYPH</name>
<protein>
    <submittedName>
        <fullName evidence="11">ATP-dependent RNA helicase DeaD</fullName>
    </submittedName>
</protein>
<sequence>MSFSLTSPPLARALADRNYSDPTPVQSAVLEDAARGRDLLVSSQTGSGKTIAYGLAIGETLMGMAERLGPAGEPLALIIAPTRELALQVQRELAWLYAQTGARVISCVGGMDPRREAMLLDEGAHIVVGTPGRLRDHIERRRLDVSGLKAVVLDEADEMLDLGFRDDLEFILKTAPESRRSLLFSATFPKAIVQLAQNYQRDALRIEVAATTRGHADIACKAVRVFPKEAELAVVNLLRFHDAPVALVFCNTRNAVRHLEAILLERGFTTVALSGELGQNERNAALQALRDGRARVCVATDVAARGIDLPGLDLVIHAELPHDAEVMQHRSGRTGRAGKKGTSVLLVPPSRRRKAERLLMEGKVEAEWIAPPTPEEIRALDQERLLADPLLSGEGGEDDAGMIEALMAGREARDIAAALVRLYRARLPAAEEVGDPGYGRDERRPVRTNEDYAAKRRPFGAGRDEGEDGERPRKPAGPRGDTVWFRLDIGRKQGADPRQLLPMLCRRGRITRDEVGAIRIFDRETKVEIDADVADRFYDSVRIPDRDKIVIEPTSEAERRPAKSFADKAERPAAPRRSWGDEQASEDRPQRKPFPPKDGDHREPRGEDRKPYRAEGRPQRDDARPRRDDGRPAGGKKPFAPKGKPFAGKPERPEGGRPAGKPFGKGKPRRG</sequence>
<keyword evidence="12" id="KW-1185">Reference proteome</keyword>
<evidence type="ECO:0000256" key="3">
    <source>
        <dbReference type="ARBA" id="ARBA00022806"/>
    </source>
</evidence>
<evidence type="ECO:0000256" key="7">
    <source>
        <dbReference type="SAM" id="MobiDB-lite"/>
    </source>
</evidence>
<evidence type="ECO:0000256" key="5">
    <source>
        <dbReference type="ARBA" id="ARBA00038437"/>
    </source>
</evidence>
<dbReference type="InterPro" id="IPR050079">
    <property type="entry name" value="DEAD_box_RNA_helicase"/>
</dbReference>
<evidence type="ECO:0000256" key="4">
    <source>
        <dbReference type="ARBA" id="ARBA00022840"/>
    </source>
</evidence>
<evidence type="ECO:0000256" key="6">
    <source>
        <dbReference type="RuleBase" id="RU000492"/>
    </source>
</evidence>
<dbReference type="InterPro" id="IPR001650">
    <property type="entry name" value="Helicase_C-like"/>
</dbReference>
<feature type="compositionally biased region" description="Basic and acidic residues" evidence="7">
    <location>
        <begin position="438"/>
        <end position="454"/>
    </location>
</feature>
<feature type="compositionally biased region" description="Basic and acidic residues" evidence="7">
    <location>
        <begin position="552"/>
        <end position="573"/>
    </location>
</feature>
<feature type="compositionally biased region" description="Low complexity" evidence="7">
    <location>
        <begin position="635"/>
        <end position="648"/>
    </location>
</feature>
<dbReference type="Pfam" id="PF03880">
    <property type="entry name" value="DbpA"/>
    <property type="match status" value="1"/>
</dbReference>
<dbReference type="SUPFAM" id="SSF52540">
    <property type="entry name" value="P-loop containing nucleoside triphosphate hydrolases"/>
    <property type="match status" value="1"/>
</dbReference>
<dbReference type="GO" id="GO:0003724">
    <property type="term" value="F:RNA helicase activity"/>
    <property type="evidence" value="ECO:0007669"/>
    <property type="project" value="UniProtKB-ARBA"/>
</dbReference>
<dbReference type="GO" id="GO:0005829">
    <property type="term" value="C:cytosol"/>
    <property type="evidence" value="ECO:0007669"/>
    <property type="project" value="TreeGrafter"/>
</dbReference>
<evidence type="ECO:0000259" key="9">
    <source>
        <dbReference type="PROSITE" id="PS51194"/>
    </source>
</evidence>
<dbReference type="InterPro" id="IPR027417">
    <property type="entry name" value="P-loop_NTPase"/>
</dbReference>
<feature type="domain" description="Helicase C-terminal" evidence="9">
    <location>
        <begin position="236"/>
        <end position="381"/>
    </location>
</feature>
<dbReference type="OrthoDB" id="9805696at2"/>
<dbReference type="RefSeq" id="WP_055728872.1">
    <property type="nucleotide sequence ID" value="NZ_FUYX01000001.1"/>
</dbReference>
<feature type="region of interest" description="Disordered" evidence="7">
    <location>
        <begin position="432"/>
        <end position="484"/>
    </location>
</feature>
<dbReference type="InterPro" id="IPR011545">
    <property type="entry name" value="DEAD/DEAH_box_helicase_dom"/>
</dbReference>
<dbReference type="Proteomes" id="UP000051562">
    <property type="component" value="Unassembled WGS sequence"/>
</dbReference>
<dbReference type="AlphaFoldDB" id="A0A0Q3SWP4"/>
<dbReference type="PANTHER" id="PTHR47959">
    <property type="entry name" value="ATP-DEPENDENT RNA HELICASE RHLE-RELATED"/>
    <property type="match status" value="1"/>
</dbReference>
<proteinExistence type="inferred from homology"/>
<dbReference type="InterPro" id="IPR012677">
    <property type="entry name" value="Nucleotide-bd_a/b_plait_sf"/>
</dbReference>
<dbReference type="GO" id="GO:0005524">
    <property type="term" value="F:ATP binding"/>
    <property type="evidence" value="ECO:0007669"/>
    <property type="project" value="UniProtKB-KW"/>
</dbReference>
<dbReference type="PROSITE" id="PS00039">
    <property type="entry name" value="DEAD_ATP_HELICASE"/>
    <property type="match status" value="1"/>
</dbReference>